<comment type="caution">
    <text evidence="3">The sequence shown here is derived from an EMBL/GenBank/DDBJ whole genome shotgun (WGS) entry which is preliminary data.</text>
</comment>
<accession>A0A0J7ZJM5</accession>
<dbReference type="PIRSF" id="PIRSF033887">
    <property type="entry name" value="PduX"/>
    <property type="match status" value="1"/>
</dbReference>
<evidence type="ECO:0000256" key="1">
    <source>
        <dbReference type="ARBA" id="ARBA00022777"/>
    </source>
</evidence>
<evidence type="ECO:0000313" key="4">
    <source>
        <dbReference type="Proteomes" id="UP000037432"/>
    </source>
</evidence>
<dbReference type="EMBL" id="LFNT01000004">
    <property type="protein sequence ID" value="KMS76226.1"/>
    <property type="molecule type" value="Genomic_DNA"/>
</dbReference>
<sequence>MTSRQLIQPLAKDHGSPARAVAVSSAFGTFGELLQGALPDDGPDFLVTLPIARWATATFEYDSAHDSVEVFPATKTKARRVAEAVLARHSGGGGSLRLSGSLPEGKGLASSSADLVATARAVASAVGVDLPPQGIENLLRQIEPTDGVMYPGVVAFEHRNVALLARCGVLPPMTIVGIDEGGTVDTVAFNRIPKNFTAAERDEYARLLDEVQRAVRAGDAAAIGRVATRSAHLNQRLCRKRTLNAMTALSAEIGGVGVVTAHSGSTIGLLLPHDVPGFRSRLAEAINRCGQLVHRERVLCYQTLGFERTGIGTSNDLQ</sequence>
<proteinExistence type="predicted"/>
<dbReference type="GO" id="GO:0005524">
    <property type="term" value="F:ATP binding"/>
    <property type="evidence" value="ECO:0007669"/>
    <property type="project" value="InterPro"/>
</dbReference>
<dbReference type="Pfam" id="PF00288">
    <property type="entry name" value="GHMP_kinases_N"/>
    <property type="match status" value="1"/>
</dbReference>
<keyword evidence="1 3" id="KW-0418">Kinase</keyword>
<dbReference type="Proteomes" id="UP000037432">
    <property type="component" value="Unassembled WGS sequence"/>
</dbReference>
<name>A0A0J7ZJM5_STRVR</name>
<dbReference type="SUPFAM" id="SSF54211">
    <property type="entry name" value="Ribosomal protein S5 domain 2-like"/>
    <property type="match status" value="1"/>
</dbReference>
<dbReference type="PATRIC" id="fig|1938.3.peg.1612"/>
<dbReference type="OrthoDB" id="4548147at2"/>
<dbReference type="InterPro" id="IPR020568">
    <property type="entry name" value="Ribosomal_Su5_D2-typ_SF"/>
</dbReference>
<dbReference type="Gene3D" id="3.30.230.10">
    <property type="match status" value="1"/>
</dbReference>
<dbReference type="GO" id="GO:0016301">
    <property type="term" value="F:kinase activity"/>
    <property type="evidence" value="ECO:0007669"/>
    <property type="project" value="UniProtKB-KW"/>
</dbReference>
<feature type="domain" description="GHMP kinase N-terminal" evidence="2">
    <location>
        <begin position="79"/>
        <end position="144"/>
    </location>
</feature>
<evidence type="ECO:0000313" key="3">
    <source>
        <dbReference type="EMBL" id="KMS76226.1"/>
    </source>
</evidence>
<dbReference type="InterPro" id="IPR006204">
    <property type="entry name" value="GHMP_kinase_N_dom"/>
</dbReference>
<dbReference type="AlphaFoldDB" id="A0A0J7ZJM5"/>
<organism evidence="3 4">
    <name type="scientific">Streptomyces viridochromogenes</name>
    <dbReference type="NCBI Taxonomy" id="1938"/>
    <lineage>
        <taxon>Bacteria</taxon>
        <taxon>Bacillati</taxon>
        <taxon>Actinomycetota</taxon>
        <taxon>Actinomycetes</taxon>
        <taxon>Kitasatosporales</taxon>
        <taxon>Streptomycetaceae</taxon>
        <taxon>Streptomyces</taxon>
    </lineage>
</organism>
<dbReference type="InterPro" id="IPR014721">
    <property type="entry name" value="Ribsml_uS5_D2-typ_fold_subgr"/>
</dbReference>
<reference evidence="3 4" key="1">
    <citation type="submission" date="2015-06" db="EMBL/GenBank/DDBJ databases">
        <authorList>
            <person name="Ju K.-S."/>
            <person name="Doroghazi J.R."/>
            <person name="Metcalf W.W."/>
        </authorList>
    </citation>
    <scope>NUCLEOTIDE SEQUENCE [LARGE SCALE GENOMIC DNA]</scope>
    <source>
        <strain evidence="3 4">NRRL 3414</strain>
    </source>
</reference>
<evidence type="ECO:0000259" key="2">
    <source>
        <dbReference type="Pfam" id="PF00288"/>
    </source>
</evidence>
<keyword evidence="1 3" id="KW-0808">Transferase</keyword>
<dbReference type="InterPro" id="IPR012363">
    <property type="entry name" value="PduX"/>
</dbReference>
<protein>
    <submittedName>
        <fullName evidence="3">Kinase</fullName>
    </submittedName>
</protein>
<dbReference type="RefSeq" id="WP_048579977.1">
    <property type="nucleotide sequence ID" value="NZ_LFNT01000004.1"/>
</dbReference>
<gene>
    <name evidence="3" type="ORF">ACM01_05815</name>
</gene>